<proteinExistence type="predicted"/>
<organism evidence="1 2">
    <name type="scientific">Pararhizobium antarcticum</name>
    <dbReference type="NCBI Taxonomy" id="1798805"/>
    <lineage>
        <taxon>Bacteria</taxon>
        <taxon>Pseudomonadati</taxon>
        <taxon>Pseudomonadota</taxon>
        <taxon>Alphaproteobacteria</taxon>
        <taxon>Hyphomicrobiales</taxon>
        <taxon>Rhizobiaceae</taxon>
        <taxon>Rhizobium/Agrobacterium group</taxon>
        <taxon>Pararhizobium</taxon>
    </lineage>
</organism>
<dbReference type="AlphaFoldDB" id="A0A657LKQ0"/>
<comment type="caution">
    <text evidence="1">The sequence shown here is derived from an EMBL/GenBank/DDBJ whole genome shotgun (WGS) entry which is preliminary data.</text>
</comment>
<keyword evidence="2" id="KW-1185">Reference proteome</keyword>
<protein>
    <submittedName>
        <fullName evidence="1">Uncharacterized protein</fullName>
    </submittedName>
</protein>
<dbReference type="Proteomes" id="UP000182661">
    <property type="component" value="Unassembled WGS sequence"/>
</dbReference>
<name>A0A657LKQ0_9HYPH</name>
<dbReference type="EMBL" id="LSRP01000143">
    <property type="protein sequence ID" value="OJF90257.1"/>
    <property type="molecule type" value="Genomic_DNA"/>
</dbReference>
<gene>
    <name evidence="1" type="ORF">AX760_24385</name>
</gene>
<sequence length="165" mass="17738">MAAYAVTNTSPAAFTYLWSQHCLLATTPQDRIALSGCCTMTAGDLPYIWPAYRERDLRVIGPASDGFALKSYALSSAGGSAEIVNPRGGIQFSWDGVPAFGLWLSYGGWPAVDPVHQVALEPTTASADHLCAAEAIGQAKTLRPQATHRWSVRMTLTSPNRRTLV</sequence>
<evidence type="ECO:0000313" key="2">
    <source>
        <dbReference type="Proteomes" id="UP000182661"/>
    </source>
</evidence>
<dbReference type="OrthoDB" id="2528227at2"/>
<dbReference type="GO" id="GO:0030246">
    <property type="term" value="F:carbohydrate binding"/>
    <property type="evidence" value="ECO:0007669"/>
    <property type="project" value="InterPro"/>
</dbReference>
<dbReference type="Gene3D" id="2.70.98.10">
    <property type="match status" value="1"/>
</dbReference>
<dbReference type="InterPro" id="IPR014718">
    <property type="entry name" value="GH-type_carb-bd"/>
</dbReference>
<reference evidence="1 2" key="1">
    <citation type="submission" date="2016-02" db="EMBL/GenBank/DDBJ databases">
        <title>Genome sequencing of a beta-galactosidase producing bacteria Rhizobium sp. 59.</title>
        <authorList>
            <person name="Wang D."/>
            <person name="Kot W."/>
            <person name="Qin Y."/>
            <person name="Hansen L."/>
            <person name="Naqvi K."/>
            <person name="Rensing C."/>
        </authorList>
    </citation>
    <scope>NUCLEOTIDE SEQUENCE [LARGE SCALE GENOMIC DNA]</scope>
    <source>
        <strain evidence="1 2">59</strain>
    </source>
</reference>
<evidence type="ECO:0000313" key="1">
    <source>
        <dbReference type="EMBL" id="OJF90257.1"/>
    </source>
</evidence>
<accession>A0A657LKQ0</accession>